<gene>
    <name evidence="2" type="ORF">H1R20_g13840</name>
</gene>
<feature type="non-terminal residue" evidence="2">
    <location>
        <position position="508"/>
    </location>
</feature>
<comment type="caution">
    <text evidence="2">The sequence shown here is derived from an EMBL/GenBank/DDBJ whole genome shotgun (WGS) entry which is preliminary data.</text>
</comment>
<feature type="region of interest" description="Disordered" evidence="1">
    <location>
        <begin position="299"/>
        <end position="336"/>
    </location>
</feature>
<protein>
    <submittedName>
        <fullName evidence="2">Uncharacterized protein</fullName>
    </submittedName>
</protein>
<feature type="compositionally biased region" description="Acidic residues" evidence="1">
    <location>
        <begin position="51"/>
        <end position="69"/>
    </location>
</feature>
<feature type="compositionally biased region" description="Acidic residues" evidence="1">
    <location>
        <begin position="121"/>
        <end position="132"/>
    </location>
</feature>
<dbReference type="Proteomes" id="UP001140091">
    <property type="component" value="Unassembled WGS sequence"/>
</dbReference>
<name>A0A9W8IWT9_9AGAR</name>
<dbReference type="EMBL" id="JANBPK010001379">
    <property type="protein sequence ID" value="KAJ2923254.1"/>
    <property type="molecule type" value="Genomic_DNA"/>
</dbReference>
<evidence type="ECO:0000313" key="2">
    <source>
        <dbReference type="EMBL" id="KAJ2923254.1"/>
    </source>
</evidence>
<feature type="compositionally biased region" description="Polar residues" evidence="1">
    <location>
        <begin position="306"/>
        <end position="320"/>
    </location>
</feature>
<feature type="compositionally biased region" description="Basic and acidic residues" evidence="1">
    <location>
        <begin position="92"/>
        <end position="110"/>
    </location>
</feature>
<sequence length="508" mass="55734">MLVCSFIFSAEQILAASKTPVAPPPRRKAAGGSFASADVPVRSRRTKSDTPEDSDDSEKEDKMEIEDNTENNANNEEGAELDAGSDAVENQQEERVGLDARGDVNQKEEGAELNVGSDPDIQVEDSKDDDIEMHDSPSPQPAHGSSRSSGGILRGRRDTHRFADMQEDIDTVPGVTAKGRVLIYTTSKNPASYEPETDKPTAAVDIPCLQSLGAVIRAVEAKYPKICIKTSARGLAIIISLWEDGYWLAKGTYESAQEDDEEVDWDTDGRQPTLRILQSDYEVGVDSIPDAPESALPFRLAHPRSRSSTPGARSFSTGSRGATPGSRAGTPGSTSGVVAATSSLVISSTADDAAREEELVNLLNIPRDPLLDKSRGSLQVCFQRWETIQTAHQVWKAKKKDGTWPSSLQITELDINVLLFGKSMYHRYNPLFKKLVEAKPEYTEWQIQQHQKMQAWLREAADAPASLSLWEGVTKGTKESYSLAKLEEWMGLIEKKAKKKARRSQSTV</sequence>
<evidence type="ECO:0000313" key="3">
    <source>
        <dbReference type="Proteomes" id="UP001140091"/>
    </source>
</evidence>
<feature type="region of interest" description="Disordered" evidence="1">
    <location>
        <begin position="15"/>
        <end position="154"/>
    </location>
</feature>
<keyword evidence="3" id="KW-1185">Reference proteome</keyword>
<accession>A0A9W8IWT9</accession>
<evidence type="ECO:0000256" key="1">
    <source>
        <dbReference type="SAM" id="MobiDB-lite"/>
    </source>
</evidence>
<proteinExistence type="predicted"/>
<organism evidence="2 3">
    <name type="scientific">Candolleomyces eurysporus</name>
    <dbReference type="NCBI Taxonomy" id="2828524"/>
    <lineage>
        <taxon>Eukaryota</taxon>
        <taxon>Fungi</taxon>
        <taxon>Dikarya</taxon>
        <taxon>Basidiomycota</taxon>
        <taxon>Agaricomycotina</taxon>
        <taxon>Agaricomycetes</taxon>
        <taxon>Agaricomycetidae</taxon>
        <taxon>Agaricales</taxon>
        <taxon>Agaricineae</taxon>
        <taxon>Psathyrellaceae</taxon>
        <taxon>Candolleomyces</taxon>
    </lineage>
</organism>
<dbReference type="OrthoDB" id="3070904at2759"/>
<reference evidence="2" key="1">
    <citation type="submission" date="2022-06" db="EMBL/GenBank/DDBJ databases">
        <title>Genome Sequence of Candolleomyces eurysporus.</title>
        <authorList>
            <person name="Buettner E."/>
        </authorList>
    </citation>
    <scope>NUCLEOTIDE SEQUENCE</scope>
    <source>
        <strain evidence="2">VTCC 930004</strain>
    </source>
</reference>
<dbReference type="AlphaFoldDB" id="A0A9W8IWT9"/>